<evidence type="ECO:0000256" key="1">
    <source>
        <dbReference type="ARBA" id="ARBA00008184"/>
    </source>
</evidence>
<dbReference type="PANTHER" id="PTHR11264:SF0">
    <property type="entry name" value="URACIL-DNA GLYCOSYLASE"/>
    <property type="match status" value="1"/>
</dbReference>
<keyword evidence="3" id="KW-0378">Hydrolase</keyword>
<dbReference type="InterPro" id="IPR005122">
    <property type="entry name" value="Uracil-DNA_glycosylase-like"/>
</dbReference>
<dbReference type="NCBIfam" id="NF003592">
    <property type="entry name" value="PRK05254.1-5"/>
    <property type="match status" value="1"/>
</dbReference>
<dbReference type="SMART" id="SM00986">
    <property type="entry name" value="UDG"/>
    <property type="match status" value="1"/>
</dbReference>
<dbReference type="Gene3D" id="3.40.470.10">
    <property type="entry name" value="Uracil-DNA glycosylase-like domain"/>
    <property type="match status" value="1"/>
</dbReference>
<dbReference type="InterPro" id="IPR018085">
    <property type="entry name" value="Ura-DNA_Glyclase_AS"/>
</dbReference>
<evidence type="ECO:0000256" key="3">
    <source>
        <dbReference type="ARBA" id="ARBA00022801"/>
    </source>
</evidence>
<dbReference type="EMBL" id="JNSK01000046">
    <property type="protein sequence ID" value="KGA17272.1"/>
    <property type="molecule type" value="Genomic_DNA"/>
</dbReference>
<organism evidence="6">
    <name type="scientific">freshwater metagenome</name>
    <dbReference type="NCBI Taxonomy" id="449393"/>
    <lineage>
        <taxon>unclassified sequences</taxon>
        <taxon>metagenomes</taxon>
        <taxon>ecological metagenomes</taxon>
    </lineage>
</organism>
<comment type="similarity">
    <text evidence="1">Belongs to the uracil-DNA glycosylase (UDG) superfamily. UNG family.</text>
</comment>
<dbReference type="InterPro" id="IPR002043">
    <property type="entry name" value="UDG_fam1"/>
</dbReference>
<dbReference type="SUPFAM" id="SSF52141">
    <property type="entry name" value="Uracil-DNA glycosylase-like"/>
    <property type="match status" value="1"/>
</dbReference>
<dbReference type="GO" id="GO:0004844">
    <property type="term" value="F:uracil DNA N-glycosylase activity"/>
    <property type="evidence" value="ECO:0007669"/>
    <property type="project" value="InterPro"/>
</dbReference>
<accession>A0A094Q1K7</accession>
<dbReference type="NCBIfam" id="NF003588">
    <property type="entry name" value="PRK05254.1-1"/>
    <property type="match status" value="1"/>
</dbReference>
<keyword evidence="2" id="KW-0227">DNA damage</keyword>
<name>A0A094Q1K7_9ZZZZ</name>
<dbReference type="CDD" id="cd10027">
    <property type="entry name" value="UDG-F1-like"/>
    <property type="match status" value="1"/>
</dbReference>
<feature type="domain" description="Uracil-DNA glycosylase-like" evidence="5">
    <location>
        <begin position="47"/>
        <end position="204"/>
    </location>
</feature>
<gene>
    <name evidence="6" type="ORF">GM50_12135</name>
</gene>
<proteinExistence type="inferred from homology"/>
<dbReference type="InterPro" id="IPR036895">
    <property type="entry name" value="Uracil-DNA_glycosylase-like_sf"/>
</dbReference>
<dbReference type="PROSITE" id="PS00130">
    <property type="entry name" value="U_DNA_GLYCOSYLASE"/>
    <property type="match status" value="1"/>
</dbReference>
<reference evidence="6" key="1">
    <citation type="submission" date="2014-05" db="EMBL/GenBank/DDBJ databases">
        <title>Key roles for freshwater Actinobacteria revealed by deep metagenomic sequencing.</title>
        <authorList>
            <person name="Ghai R."/>
            <person name="Mizuno C.M."/>
            <person name="Picazo A."/>
            <person name="Camacho A."/>
            <person name="Rodriguez-Valera F."/>
        </authorList>
    </citation>
    <scope>NUCLEOTIDE SEQUENCE</scope>
</reference>
<evidence type="ECO:0000256" key="4">
    <source>
        <dbReference type="ARBA" id="ARBA00023204"/>
    </source>
</evidence>
<sequence length="214" mass="23454">MTHPIFQGVDPSWQPILDPIQDSIIHTFESISSSDYIPAIDRILAPLHYPLEKVRVVIVGQDPYPNPDYADGFAFSVRKEVQPFPASLTNILKELESDLGTSLPEDGNLERWSAQGVMLINRTLTTTAGQSHAHQRSGWLEITAVLIGAVAARGSVGILWGGNAHQLADLFEPSLVIKSAHPSPLSAYRGFFGSCPFSRANSLLEERGITPIQW</sequence>
<dbReference type="SMART" id="SM00987">
    <property type="entry name" value="UreE_C"/>
    <property type="match status" value="1"/>
</dbReference>
<dbReference type="AlphaFoldDB" id="A0A094Q1K7"/>
<keyword evidence="4" id="KW-0234">DNA repair</keyword>
<dbReference type="Pfam" id="PF03167">
    <property type="entry name" value="UDG"/>
    <property type="match status" value="1"/>
</dbReference>
<dbReference type="PANTHER" id="PTHR11264">
    <property type="entry name" value="URACIL-DNA GLYCOSYLASE"/>
    <property type="match status" value="1"/>
</dbReference>
<comment type="caution">
    <text evidence="6">The sequence shown here is derived from an EMBL/GenBank/DDBJ whole genome shotgun (WGS) entry which is preliminary data.</text>
</comment>
<protein>
    <recommendedName>
        <fullName evidence="5">Uracil-DNA glycosylase-like domain-containing protein</fullName>
    </recommendedName>
</protein>
<dbReference type="GO" id="GO:0097510">
    <property type="term" value="P:base-excision repair, AP site formation via deaminated base removal"/>
    <property type="evidence" value="ECO:0007669"/>
    <property type="project" value="TreeGrafter"/>
</dbReference>
<evidence type="ECO:0000256" key="2">
    <source>
        <dbReference type="ARBA" id="ARBA00022763"/>
    </source>
</evidence>
<evidence type="ECO:0000313" key="6">
    <source>
        <dbReference type="EMBL" id="KGA17272.1"/>
    </source>
</evidence>
<evidence type="ECO:0000259" key="5">
    <source>
        <dbReference type="SMART" id="SM00986"/>
    </source>
</evidence>